<dbReference type="GO" id="GO:0032259">
    <property type="term" value="P:methylation"/>
    <property type="evidence" value="ECO:0007669"/>
    <property type="project" value="UniProtKB-KW"/>
</dbReference>
<evidence type="ECO:0000256" key="11">
    <source>
        <dbReference type="ARBA" id="ARBA00031088"/>
    </source>
</evidence>
<dbReference type="InterPro" id="IPR035926">
    <property type="entry name" value="NusB-like_sf"/>
</dbReference>
<evidence type="ECO:0000256" key="10">
    <source>
        <dbReference type="ARBA" id="ARBA00030399"/>
    </source>
</evidence>
<evidence type="ECO:0000256" key="3">
    <source>
        <dbReference type="ARBA" id="ARBA00012140"/>
    </source>
</evidence>
<keyword evidence="6 13" id="KW-0489">Methyltransferase</keyword>
<dbReference type="Pfam" id="PF22458">
    <property type="entry name" value="RsmF-B_ferredox"/>
    <property type="match status" value="1"/>
</dbReference>
<evidence type="ECO:0000256" key="9">
    <source>
        <dbReference type="ARBA" id="ARBA00022884"/>
    </source>
</evidence>
<keyword evidence="7 13" id="KW-0808">Transferase</keyword>
<comment type="function">
    <text evidence="1">Specifically methylates the cytosine at position 967 (m5C967) of 16S rRNA.</text>
</comment>
<dbReference type="EC" id="2.1.1.176" evidence="3"/>
<dbReference type="PRINTS" id="PR02008">
    <property type="entry name" value="RCMTFAMILY"/>
</dbReference>
<evidence type="ECO:0000256" key="5">
    <source>
        <dbReference type="ARBA" id="ARBA00022552"/>
    </source>
</evidence>
<dbReference type="PROSITE" id="PS51686">
    <property type="entry name" value="SAM_MT_RSMB_NOP"/>
    <property type="match status" value="1"/>
</dbReference>
<protein>
    <recommendedName>
        <fullName evidence="3">16S rRNA (cytosine(967)-C(5))-methyltransferase</fullName>
        <ecNumber evidence="3">2.1.1.176</ecNumber>
    </recommendedName>
    <alternativeName>
        <fullName evidence="10">16S rRNA m5C967 methyltransferase</fullName>
    </alternativeName>
    <alternativeName>
        <fullName evidence="11">rRNA (cytosine-C(5)-)-methyltransferase RsmB</fullName>
    </alternativeName>
</protein>
<sequence>MHAIWMALALVESARTKATPAGAQARATAARAVYRVRDRGESLTRVIPNAHSTESSADHALIQEMSYGTLRLLPRLEAISARLLNRALKHGDRDLDALILVGLYQLSAMSTPPHAAVSATVDAARLLGKANKAPLVNALLRRFQREREALEASVDRDPDLRWLFPAWLLNRLRTAWPDDWQRIVEASNDRAPMSLRVNRMHLDPQQYAERLAASDIGSSPIPGCEAGLMLNRPRPTRELPEFDRGWVSVQDAGAQLAAQLLDAQPGHRVLDACAAPGGKTAAILERVDNQVELTAIDQDPARLASVQTLLSRLGLSAEVAVGDASAPSGDWTERRYDRILLDVPCSATGVIRRHPDIKWLRRESDIETLRETQRRILDAIWPLLAPGGRLLYATCSLLPEENQSQVAAFLSRRPEAREIALETPSGRALQHGRQLLPTMGGNDGFYYALIEKDAA</sequence>
<dbReference type="InterPro" id="IPR054728">
    <property type="entry name" value="RsmB-like_ferredoxin"/>
</dbReference>
<feature type="binding site" evidence="13">
    <location>
        <position position="297"/>
    </location>
    <ligand>
        <name>S-adenosyl-L-methionine</name>
        <dbReference type="ChEBI" id="CHEBI:59789"/>
    </ligand>
</feature>
<keyword evidence="5" id="KW-0698">rRNA processing</keyword>
<dbReference type="InterPro" id="IPR023267">
    <property type="entry name" value="RCMT"/>
</dbReference>
<keyword evidence="9 13" id="KW-0694">RNA-binding</keyword>
<dbReference type="InterPro" id="IPR004573">
    <property type="entry name" value="rRNA_ssu_MeTfrase_B"/>
</dbReference>
<keyword evidence="8 13" id="KW-0949">S-adenosyl-L-methionine</keyword>
<dbReference type="Pfam" id="PF01189">
    <property type="entry name" value="Methyltr_RsmB-F"/>
    <property type="match status" value="1"/>
</dbReference>
<evidence type="ECO:0000259" key="14">
    <source>
        <dbReference type="PROSITE" id="PS51686"/>
    </source>
</evidence>
<proteinExistence type="inferred from homology"/>
<dbReference type="SUPFAM" id="SSF53335">
    <property type="entry name" value="S-adenosyl-L-methionine-dependent methyltransferases"/>
    <property type="match status" value="1"/>
</dbReference>
<dbReference type="Gene3D" id="1.10.940.10">
    <property type="entry name" value="NusB-like"/>
    <property type="match status" value="1"/>
</dbReference>
<dbReference type="Proteomes" id="UP001597337">
    <property type="component" value="Unassembled WGS sequence"/>
</dbReference>
<comment type="catalytic activity">
    <reaction evidence="12">
        <text>cytidine(967) in 16S rRNA + S-adenosyl-L-methionine = 5-methylcytidine(967) in 16S rRNA + S-adenosyl-L-homocysteine + H(+)</text>
        <dbReference type="Rhea" id="RHEA:42748"/>
        <dbReference type="Rhea" id="RHEA-COMP:10219"/>
        <dbReference type="Rhea" id="RHEA-COMP:10220"/>
        <dbReference type="ChEBI" id="CHEBI:15378"/>
        <dbReference type="ChEBI" id="CHEBI:57856"/>
        <dbReference type="ChEBI" id="CHEBI:59789"/>
        <dbReference type="ChEBI" id="CHEBI:74483"/>
        <dbReference type="ChEBI" id="CHEBI:82748"/>
        <dbReference type="EC" id="2.1.1.176"/>
    </reaction>
</comment>
<evidence type="ECO:0000256" key="7">
    <source>
        <dbReference type="ARBA" id="ARBA00022679"/>
    </source>
</evidence>
<feature type="domain" description="SAM-dependent MTase RsmB/NOP-type" evidence="14">
    <location>
        <begin position="183"/>
        <end position="453"/>
    </location>
</feature>
<dbReference type="Gene3D" id="3.40.50.150">
    <property type="entry name" value="Vaccinia Virus protein VP39"/>
    <property type="match status" value="1"/>
</dbReference>
<dbReference type="InterPro" id="IPR006027">
    <property type="entry name" value="NusB_RsmB_TIM44"/>
</dbReference>
<keyword evidence="4" id="KW-0963">Cytoplasm</keyword>
<dbReference type="NCBIfam" id="NF008149">
    <property type="entry name" value="PRK10901.1"/>
    <property type="match status" value="1"/>
</dbReference>
<dbReference type="Pfam" id="PF01029">
    <property type="entry name" value="NusB"/>
    <property type="match status" value="1"/>
</dbReference>
<dbReference type="CDD" id="cd02440">
    <property type="entry name" value="AdoMet_MTases"/>
    <property type="match status" value="1"/>
</dbReference>
<comment type="caution">
    <text evidence="15">The sequence shown here is derived from an EMBL/GenBank/DDBJ whole genome shotgun (WGS) entry which is preliminary data.</text>
</comment>
<dbReference type="EMBL" id="JBHUHX010000007">
    <property type="protein sequence ID" value="MFD2110920.1"/>
    <property type="molecule type" value="Genomic_DNA"/>
</dbReference>
<evidence type="ECO:0000256" key="12">
    <source>
        <dbReference type="ARBA" id="ARBA00047283"/>
    </source>
</evidence>
<reference evidence="16" key="1">
    <citation type="journal article" date="2019" name="Int. J. Syst. Evol. Microbiol.">
        <title>The Global Catalogue of Microorganisms (GCM) 10K type strain sequencing project: providing services to taxonomists for standard genome sequencing and annotation.</title>
        <authorList>
            <consortium name="The Broad Institute Genomics Platform"/>
            <consortium name="The Broad Institute Genome Sequencing Center for Infectious Disease"/>
            <person name="Wu L."/>
            <person name="Ma J."/>
        </authorList>
    </citation>
    <scope>NUCLEOTIDE SEQUENCE [LARGE SCALE GENOMIC DNA]</scope>
    <source>
        <strain evidence="16">KACC 12597</strain>
    </source>
</reference>
<feature type="active site" description="Nucleophile" evidence="13">
    <location>
        <position position="395"/>
    </location>
</feature>
<evidence type="ECO:0000256" key="1">
    <source>
        <dbReference type="ARBA" id="ARBA00002724"/>
    </source>
</evidence>
<feature type="binding site" evidence="13">
    <location>
        <position position="342"/>
    </location>
    <ligand>
        <name>S-adenosyl-L-methionine</name>
        <dbReference type="ChEBI" id="CHEBI:59789"/>
    </ligand>
</feature>
<evidence type="ECO:0000256" key="13">
    <source>
        <dbReference type="PROSITE-ProRule" id="PRU01023"/>
    </source>
</evidence>
<evidence type="ECO:0000313" key="15">
    <source>
        <dbReference type="EMBL" id="MFD2110920.1"/>
    </source>
</evidence>
<dbReference type="Gene3D" id="3.30.70.1170">
    <property type="entry name" value="Sun protein, domain 3"/>
    <property type="match status" value="1"/>
</dbReference>
<dbReference type="GO" id="GO:0008168">
    <property type="term" value="F:methyltransferase activity"/>
    <property type="evidence" value="ECO:0007669"/>
    <property type="project" value="UniProtKB-KW"/>
</dbReference>
<comment type="subcellular location">
    <subcellularLocation>
        <location evidence="2">Cytoplasm</location>
    </subcellularLocation>
</comment>
<dbReference type="NCBIfam" id="TIGR00563">
    <property type="entry name" value="rsmB"/>
    <property type="match status" value="1"/>
</dbReference>
<evidence type="ECO:0000256" key="8">
    <source>
        <dbReference type="ARBA" id="ARBA00022691"/>
    </source>
</evidence>
<keyword evidence="16" id="KW-1185">Reference proteome</keyword>
<evidence type="ECO:0000313" key="16">
    <source>
        <dbReference type="Proteomes" id="UP001597337"/>
    </source>
</evidence>
<gene>
    <name evidence="15" type="primary">rsmB</name>
    <name evidence="15" type="ORF">ACFSJC_03585</name>
</gene>
<dbReference type="PANTHER" id="PTHR22807:SF61">
    <property type="entry name" value="NOL1_NOP2_SUN FAMILY PROTEIN _ ANTITERMINATION NUSB DOMAIN-CONTAINING PROTEIN"/>
    <property type="match status" value="1"/>
</dbReference>
<evidence type="ECO:0000256" key="4">
    <source>
        <dbReference type="ARBA" id="ARBA00022490"/>
    </source>
</evidence>
<dbReference type="InterPro" id="IPR049560">
    <property type="entry name" value="MeTrfase_RsmB-F_NOP2_cat"/>
</dbReference>
<accession>A0ABW4Y5R7</accession>
<dbReference type="Gene3D" id="1.10.287.730">
    <property type="entry name" value="Helix hairpin bin"/>
    <property type="match status" value="1"/>
</dbReference>
<dbReference type="InterPro" id="IPR029063">
    <property type="entry name" value="SAM-dependent_MTases_sf"/>
</dbReference>
<comment type="similarity">
    <text evidence="13">Belongs to the class I-like SAM-binding methyltransferase superfamily. RsmB/NOP family.</text>
</comment>
<dbReference type="SUPFAM" id="SSF48013">
    <property type="entry name" value="NusB-like"/>
    <property type="match status" value="1"/>
</dbReference>
<dbReference type="PANTHER" id="PTHR22807">
    <property type="entry name" value="NOP2 YEAST -RELATED NOL1/NOP2/FMU SUN DOMAIN-CONTAINING"/>
    <property type="match status" value="1"/>
</dbReference>
<feature type="binding site" evidence="13">
    <location>
        <begin position="273"/>
        <end position="279"/>
    </location>
    <ligand>
        <name>S-adenosyl-L-methionine</name>
        <dbReference type="ChEBI" id="CHEBI:59789"/>
    </ligand>
</feature>
<evidence type="ECO:0000256" key="2">
    <source>
        <dbReference type="ARBA" id="ARBA00004496"/>
    </source>
</evidence>
<name>A0ABW4Y5R7_9GAMM</name>
<organism evidence="15 16">
    <name type="scientific">Thiorhodococcus fuscus</name>
    <dbReference type="NCBI Taxonomy" id="527200"/>
    <lineage>
        <taxon>Bacteria</taxon>
        <taxon>Pseudomonadati</taxon>
        <taxon>Pseudomonadota</taxon>
        <taxon>Gammaproteobacteria</taxon>
        <taxon>Chromatiales</taxon>
        <taxon>Chromatiaceae</taxon>
        <taxon>Thiorhodococcus</taxon>
    </lineage>
</organism>
<dbReference type="RefSeq" id="WP_386023332.1">
    <property type="nucleotide sequence ID" value="NZ_JBHUHX010000007.1"/>
</dbReference>
<dbReference type="InterPro" id="IPR001678">
    <property type="entry name" value="MeTrfase_RsmB-F_NOP2_dom"/>
</dbReference>
<feature type="binding site" evidence="13">
    <location>
        <position position="323"/>
    </location>
    <ligand>
        <name>S-adenosyl-L-methionine</name>
        <dbReference type="ChEBI" id="CHEBI:59789"/>
    </ligand>
</feature>
<evidence type="ECO:0000256" key="6">
    <source>
        <dbReference type="ARBA" id="ARBA00022603"/>
    </source>
</evidence>